<dbReference type="InterPro" id="IPR032675">
    <property type="entry name" value="LRR_dom_sf"/>
</dbReference>
<sequence length="526" mass="57003">METARVFLELKQCVRAQDPGGGWARRATLRLVCHRICDLVDSILSPDFALHVASHLGGRLGARPVYCSQLDFQNAAARLLARRAGGLTQLELDFDAHGCVFASRLLEGQPLPLLRTLELQNVEAQHLAALHTLPRLRHLSLSRHINGPVSAGPAAELLVAQLAGLPLHCLHLAGYRMLPGVLGSVAEALPALRQLALGVEQVEGSGRLELAPLPRLLGLRELEIRLLPGRASAPDVTVAPLPAEASCLSRLTSLEMLHVRPGQGEQDALWGSLAHLPTLRLLRYEQSGHAVRQPPAQLLRLETLTSLHIKIDGVVYSGDPPGSTWTQLPELPEGALPSLECLQLDCVGLLGLPASWCRLPLRELHISGLASERALYLLSLPEELAQLAATLQRLELPRCGLWTLPDQVAALPGLTALDLSYNCITRLPDMSKLQQLQELRLFSCPATNAAAALQPCQALRRLVLGTRCYAVPSRRRTLDGGPLDGDFGAAYEDEEASLWEAAYLDTVRTALPWVAEVVAHHSAQLA</sequence>
<keyword evidence="3" id="KW-0677">Repeat</keyword>
<organism evidence="4 5">
    <name type="scientific">Chlorella ohadii</name>
    <dbReference type="NCBI Taxonomy" id="2649997"/>
    <lineage>
        <taxon>Eukaryota</taxon>
        <taxon>Viridiplantae</taxon>
        <taxon>Chlorophyta</taxon>
        <taxon>core chlorophytes</taxon>
        <taxon>Trebouxiophyceae</taxon>
        <taxon>Chlorellales</taxon>
        <taxon>Chlorellaceae</taxon>
        <taxon>Chlorella clade</taxon>
        <taxon>Chlorella</taxon>
    </lineage>
</organism>
<dbReference type="EMBL" id="JADXDR010000121">
    <property type="protein sequence ID" value="KAI7838622.1"/>
    <property type="molecule type" value="Genomic_DNA"/>
</dbReference>
<dbReference type="Gene3D" id="3.80.10.10">
    <property type="entry name" value="Ribonuclease Inhibitor"/>
    <property type="match status" value="2"/>
</dbReference>
<evidence type="ECO:0000256" key="3">
    <source>
        <dbReference type="ARBA" id="ARBA00022737"/>
    </source>
</evidence>
<dbReference type="AlphaFoldDB" id="A0AAD5DIE6"/>
<dbReference type="InterPro" id="IPR050216">
    <property type="entry name" value="LRR_domain-containing"/>
</dbReference>
<gene>
    <name evidence="4" type="ORF">COHA_007591</name>
</gene>
<keyword evidence="2" id="KW-0433">Leucine-rich repeat</keyword>
<dbReference type="PANTHER" id="PTHR48051">
    <property type="match status" value="1"/>
</dbReference>
<evidence type="ECO:0000313" key="5">
    <source>
        <dbReference type="Proteomes" id="UP001205105"/>
    </source>
</evidence>
<evidence type="ECO:0000256" key="2">
    <source>
        <dbReference type="ARBA" id="ARBA00022614"/>
    </source>
</evidence>
<evidence type="ECO:0000313" key="4">
    <source>
        <dbReference type="EMBL" id="KAI7838622.1"/>
    </source>
</evidence>
<keyword evidence="5" id="KW-1185">Reference proteome</keyword>
<proteinExistence type="predicted"/>
<evidence type="ECO:0000256" key="1">
    <source>
        <dbReference type="ARBA" id="ARBA00004430"/>
    </source>
</evidence>
<dbReference type="Proteomes" id="UP001205105">
    <property type="component" value="Unassembled WGS sequence"/>
</dbReference>
<reference evidence="4" key="1">
    <citation type="submission" date="2020-11" db="EMBL/GenBank/DDBJ databases">
        <title>Chlorella ohadii genome sequencing and assembly.</title>
        <authorList>
            <person name="Murik O."/>
            <person name="Treves H."/>
            <person name="Kedem I."/>
            <person name="Shotland Y."/>
            <person name="Kaplan A."/>
        </authorList>
    </citation>
    <scope>NUCLEOTIDE SEQUENCE</scope>
    <source>
        <strain evidence="4">1</strain>
    </source>
</reference>
<name>A0AAD5DIE6_9CHLO</name>
<dbReference type="SUPFAM" id="SSF52058">
    <property type="entry name" value="L domain-like"/>
    <property type="match status" value="1"/>
</dbReference>
<dbReference type="PROSITE" id="PS51450">
    <property type="entry name" value="LRR"/>
    <property type="match status" value="1"/>
</dbReference>
<dbReference type="InterPro" id="IPR001611">
    <property type="entry name" value="Leu-rich_rpt"/>
</dbReference>
<accession>A0AAD5DIE6</accession>
<protein>
    <submittedName>
        <fullName evidence="4">Uncharacterized protein</fullName>
    </submittedName>
</protein>
<comment type="subcellular location">
    <subcellularLocation>
        <location evidence="1">Cytoplasm</location>
        <location evidence="1">Cytoskeleton</location>
        <location evidence="1">Cilium axoneme</location>
    </subcellularLocation>
</comment>
<dbReference type="GO" id="GO:0005930">
    <property type="term" value="C:axoneme"/>
    <property type="evidence" value="ECO:0007669"/>
    <property type="project" value="UniProtKB-SubCell"/>
</dbReference>
<dbReference type="Pfam" id="PF13855">
    <property type="entry name" value="LRR_8"/>
    <property type="match status" value="1"/>
</dbReference>
<comment type="caution">
    <text evidence="4">The sequence shown here is derived from an EMBL/GenBank/DDBJ whole genome shotgun (WGS) entry which is preliminary data.</text>
</comment>
<dbReference type="PANTHER" id="PTHR48051:SF1">
    <property type="entry name" value="RAS SUPPRESSOR PROTEIN 1"/>
    <property type="match status" value="1"/>
</dbReference>